<proteinExistence type="predicted"/>
<sequence length="63" mass="6831">MDKETALQIASAAHHAAQGIVYARFDLPASRQNQLYNRVYLGLLEDFTGQGNLAELLAALACP</sequence>
<dbReference type="AlphaFoldDB" id="A0A7Z7BCF0"/>
<comment type="caution">
    <text evidence="1">The sequence shown here is derived from an EMBL/GenBank/DDBJ whole genome shotgun (WGS) entry which is preliminary data.</text>
</comment>
<evidence type="ECO:0000313" key="1">
    <source>
        <dbReference type="EMBL" id="SDI70463.1"/>
    </source>
</evidence>
<evidence type="ECO:0000313" key="2">
    <source>
        <dbReference type="Proteomes" id="UP000198900"/>
    </source>
</evidence>
<gene>
    <name evidence="1" type="ORF">SAMN04487926_12249</name>
</gene>
<accession>A0A7Z7BCF0</accession>
<name>A0A7Z7BCF0_9BURK</name>
<organism evidence="1 2">
    <name type="scientific">Paraburkholderia steynii</name>
    <dbReference type="NCBI Taxonomy" id="1245441"/>
    <lineage>
        <taxon>Bacteria</taxon>
        <taxon>Pseudomonadati</taxon>
        <taxon>Pseudomonadota</taxon>
        <taxon>Betaproteobacteria</taxon>
        <taxon>Burkholderiales</taxon>
        <taxon>Burkholderiaceae</taxon>
        <taxon>Paraburkholderia</taxon>
    </lineage>
</organism>
<dbReference type="Proteomes" id="UP000198900">
    <property type="component" value="Unassembled WGS sequence"/>
</dbReference>
<dbReference type="RefSeq" id="WP_091785706.1">
    <property type="nucleotide sequence ID" value="NZ_FNDI01000022.1"/>
</dbReference>
<protein>
    <submittedName>
        <fullName evidence="1">Uncharacterized protein</fullName>
    </submittedName>
</protein>
<keyword evidence="2" id="KW-1185">Reference proteome</keyword>
<dbReference type="EMBL" id="FNDI01000022">
    <property type="protein sequence ID" value="SDI70463.1"/>
    <property type="molecule type" value="Genomic_DNA"/>
</dbReference>
<reference evidence="1" key="1">
    <citation type="submission" date="2016-10" db="EMBL/GenBank/DDBJ databases">
        <authorList>
            <person name="Varghese N."/>
            <person name="Submissions S."/>
        </authorList>
    </citation>
    <scope>NUCLEOTIDE SEQUENCE [LARGE SCALE GENOMIC DNA]</scope>
    <source>
        <strain evidence="1">YR281</strain>
    </source>
</reference>